<organism evidence="1 2">
    <name type="scientific">Marinococcus luteus</name>
    <dbReference type="NCBI Taxonomy" id="1122204"/>
    <lineage>
        <taxon>Bacteria</taxon>
        <taxon>Bacillati</taxon>
        <taxon>Bacillota</taxon>
        <taxon>Bacilli</taxon>
        <taxon>Bacillales</taxon>
        <taxon>Bacillaceae</taxon>
        <taxon>Marinococcus</taxon>
    </lineage>
</organism>
<keyword evidence="2" id="KW-1185">Reference proteome</keyword>
<sequence>MKKIFPAGAAGMFILLSACSVPVYYTEEEENVPGNIEAEWGEEVPLPSFSESSISRAQINEDDEGEPEDLEIWYSEEEEEELLPHFQDAGNRHRYEEDYSTRLVYGIYSSDIHIILNYEAGDQMVFGAHDDVLSIGGRPVGRDIQSGPMIYTFHANGGTYSISYSEEARADTDAHREQIKVFLQNSG</sequence>
<dbReference type="STRING" id="1122204.SAMN05421781_0457"/>
<dbReference type="AlphaFoldDB" id="A0A1H2QT79"/>
<accession>A0A1H2QT79</accession>
<reference evidence="2" key="1">
    <citation type="submission" date="2016-10" db="EMBL/GenBank/DDBJ databases">
        <authorList>
            <person name="Varghese N."/>
            <person name="Submissions S."/>
        </authorList>
    </citation>
    <scope>NUCLEOTIDE SEQUENCE [LARGE SCALE GENOMIC DNA]</scope>
    <source>
        <strain evidence="2">DSM 23126</strain>
    </source>
</reference>
<dbReference type="PROSITE" id="PS51257">
    <property type="entry name" value="PROKAR_LIPOPROTEIN"/>
    <property type="match status" value="1"/>
</dbReference>
<evidence type="ECO:0000313" key="2">
    <source>
        <dbReference type="Proteomes" id="UP000199488"/>
    </source>
</evidence>
<protein>
    <submittedName>
        <fullName evidence="1">Uncharacterized protein</fullName>
    </submittedName>
</protein>
<dbReference type="Proteomes" id="UP000199488">
    <property type="component" value="Unassembled WGS sequence"/>
</dbReference>
<name>A0A1H2QT79_9BACI</name>
<dbReference type="EMBL" id="FNNC01000001">
    <property type="protein sequence ID" value="SDW10376.1"/>
    <property type="molecule type" value="Genomic_DNA"/>
</dbReference>
<dbReference type="OrthoDB" id="9822105at2"/>
<evidence type="ECO:0000313" key="1">
    <source>
        <dbReference type="EMBL" id="SDW10376.1"/>
    </source>
</evidence>
<dbReference type="RefSeq" id="WP_091610612.1">
    <property type="nucleotide sequence ID" value="NZ_FNNC01000001.1"/>
</dbReference>
<proteinExistence type="predicted"/>
<gene>
    <name evidence="1" type="ORF">SAMN05421781_0457</name>
</gene>